<keyword evidence="2" id="KW-0812">Transmembrane</keyword>
<name>A0AAU6SDH2_9MICO</name>
<protein>
    <submittedName>
        <fullName evidence="3">Uncharacterized protein</fullName>
    </submittedName>
</protein>
<dbReference type="AlphaFoldDB" id="A0AAU6SDH2"/>
<feature type="region of interest" description="Disordered" evidence="1">
    <location>
        <begin position="244"/>
        <end position="265"/>
    </location>
</feature>
<evidence type="ECO:0000256" key="2">
    <source>
        <dbReference type="SAM" id="Phobius"/>
    </source>
</evidence>
<accession>A0AAU6SDH2</accession>
<reference evidence="3" key="1">
    <citation type="submission" date="2024-04" db="EMBL/GenBank/DDBJ databases">
        <authorList>
            <person name="Roder T."/>
            <person name="Oberhansli S."/>
            <person name="Kreuzer M."/>
        </authorList>
    </citation>
    <scope>NUCLEOTIDE SEQUENCE</scope>
    <source>
        <strain evidence="3">LWS13-1.2</strain>
    </source>
</reference>
<dbReference type="EMBL" id="CP151632">
    <property type="protein sequence ID" value="WZO34919.1"/>
    <property type="molecule type" value="Genomic_DNA"/>
</dbReference>
<evidence type="ECO:0000256" key="1">
    <source>
        <dbReference type="SAM" id="MobiDB-lite"/>
    </source>
</evidence>
<organism evidence="3">
    <name type="scientific">Microbacterium sp. LWS13-1.2</name>
    <dbReference type="NCBI Taxonomy" id="3135264"/>
    <lineage>
        <taxon>Bacteria</taxon>
        <taxon>Bacillati</taxon>
        <taxon>Actinomycetota</taxon>
        <taxon>Actinomycetes</taxon>
        <taxon>Micrococcales</taxon>
        <taxon>Microbacteriaceae</taxon>
        <taxon>Microbacterium</taxon>
    </lineage>
</organism>
<feature type="compositionally biased region" description="Low complexity" evidence="1">
    <location>
        <begin position="247"/>
        <end position="265"/>
    </location>
</feature>
<proteinExistence type="predicted"/>
<evidence type="ECO:0000313" key="3">
    <source>
        <dbReference type="EMBL" id="WZO34919.1"/>
    </source>
</evidence>
<keyword evidence="2" id="KW-0472">Membrane</keyword>
<dbReference type="RefSeq" id="WP_349425773.1">
    <property type="nucleotide sequence ID" value="NZ_CP151632.1"/>
</dbReference>
<sequence length="265" mass="28423">MAGVERIRRFSLVTWIVGTVAVAVIAFLVLPQVAVDEQTGEVYVGAPGEEAYAPWLADEPEEYEIVDGVLHGTAAGGFLRIDADSALFMVDNPEGEGEADWVRVYQQQGVEFDPDSEEWQYPGYLGSLYPDSDILVLPGDEDGLLWFAPSLTEWTAEVTTPEVLPMGVSAGGQGNAVLMYEGAALSGRFQHTGSGLFMVAVVTVGGWDLLVNEFDEVDVRASWEPTDRVVFQVDADTGDGSWTITLDTPAGDTAPSTTPTSTPTP</sequence>
<feature type="transmembrane region" description="Helical" evidence="2">
    <location>
        <begin position="12"/>
        <end position="30"/>
    </location>
</feature>
<keyword evidence="2" id="KW-1133">Transmembrane helix</keyword>
<gene>
    <name evidence="3" type="ORF">MRBLWS13_002591</name>
</gene>